<feature type="transmembrane region" description="Helical" evidence="7">
    <location>
        <begin position="302"/>
        <end position="327"/>
    </location>
</feature>
<evidence type="ECO:0000259" key="8">
    <source>
        <dbReference type="Pfam" id="PF03176"/>
    </source>
</evidence>
<dbReference type="EMBL" id="LQPJ01000078">
    <property type="protein sequence ID" value="ORW26576.1"/>
    <property type="molecule type" value="Genomic_DNA"/>
</dbReference>
<dbReference type="STRING" id="153971.AWC19_03660"/>
<dbReference type="GO" id="GO:0005886">
    <property type="term" value="C:plasma membrane"/>
    <property type="evidence" value="ECO:0007669"/>
    <property type="project" value="UniProtKB-SubCell"/>
</dbReference>
<evidence type="ECO:0000256" key="6">
    <source>
        <dbReference type="ARBA" id="ARBA00023136"/>
    </source>
</evidence>
<feature type="transmembrane region" description="Helical" evidence="7">
    <location>
        <begin position="771"/>
        <end position="789"/>
    </location>
</feature>
<dbReference type="OrthoDB" id="4747874at2"/>
<dbReference type="Gene3D" id="1.20.1640.10">
    <property type="entry name" value="Multidrug efflux transporter AcrB transmembrane domain"/>
    <property type="match status" value="2"/>
</dbReference>
<organism evidence="9 10">
    <name type="scientific">Mycobacterium palustre</name>
    <dbReference type="NCBI Taxonomy" id="153971"/>
    <lineage>
        <taxon>Bacteria</taxon>
        <taxon>Bacillati</taxon>
        <taxon>Actinomycetota</taxon>
        <taxon>Actinomycetes</taxon>
        <taxon>Mycobacteriales</taxon>
        <taxon>Mycobacteriaceae</taxon>
        <taxon>Mycobacterium</taxon>
        <taxon>Mycobacterium simiae complex</taxon>
    </lineage>
</organism>
<feature type="transmembrane region" description="Helical" evidence="7">
    <location>
        <begin position="898"/>
        <end position="920"/>
    </location>
</feature>
<keyword evidence="5 7" id="KW-1133">Transmembrane helix</keyword>
<dbReference type="RefSeq" id="WP_085077524.1">
    <property type="nucleotide sequence ID" value="NZ_JACKRZ010000160.1"/>
</dbReference>
<evidence type="ECO:0000256" key="3">
    <source>
        <dbReference type="ARBA" id="ARBA00022475"/>
    </source>
</evidence>
<dbReference type="InterPro" id="IPR004869">
    <property type="entry name" value="MMPL_dom"/>
</dbReference>
<evidence type="ECO:0000313" key="9">
    <source>
        <dbReference type="EMBL" id="ORW26576.1"/>
    </source>
</evidence>
<proteinExistence type="inferred from homology"/>
<comment type="caution">
    <text evidence="9">The sequence shown here is derived from an EMBL/GenBank/DDBJ whole genome shotgun (WGS) entry which is preliminary data.</text>
</comment>
<feature type="domain" description="Membrane transport protein MMPL" evidence="8">
    <location>
        <begin position="613"/>
        <end position="944"/>
    </location>
</feature>
<dbReference type="AlphaFoldDB" id="A0A1X1ZT67"/>
<feature type="transmembrane region" description="Helical" evidence="7">
    <location>
        <begin position="261"/>
        <end position="281"/>
    </location>
</feature>
<dbReference type="PANTHER" id="PTHR33406">
    <property type="entry name" value="MEMBRANE PROTEIN MJ1562-RELATED"/>
    <property type="match status" value="1"/>
</dbReference>
<comment type="similarity">
    <text evidence="2">Belongs to the resistance-nodulation-cell division (RND) (TC 2.A.6) family. MmpL subfamily.</text>
</comment>
<feature type="transmembrane region" description="Helical" evidence="7">
    <location>
        <begin position="199"/>
        <end position="219"/>
    </location>
</feature>
<feature type="transmembrane region" description="Helical" evidence="7">
    <location>
        <begin position="869"/>
        <end position="892"/>
    </location>
</feature>
<reference evidence="9 10" key="1">
    <citation type="submission" date="2016-01" db="EMBL/GenBank/DDBJ databases">
        <title>The new phylogeny of the genus Mycobacterium.</title>
        <authorList>
            <person name="Tarcisio F."/>
            <person name="Conor M."/>
            <person name="Antonella G."/>
            <person name="Elisabetta G."/>
            <person name="Giulia F.S."/>
            <person name="Sara T."/>
            <person name="Anna F."/>
            <person name="Clotilde B."/>
            <person name="Roberto B."/>
            <person name="Veronica D.S."/>
            <person name="Fabio R."/>
            <person name="Monica P."/>
            <person name="Olivier J."/>
            <person name="Enrico T."/>
            <person name="Nicola S."/>
        </authorList>
    </citation>
    <scope>NUCLEOTIDE SEQUENCE [LARGE SCALE GENOMIC DNA]</scope>
    <source>
        <strain evidence="9 10">DSM 44572</strain>
    </source>
</reference>
<feature type="transmembrane region" description="Helical" evidence="7">
    <location>
        <begin position="226"/>
        <end position="249"/>
    </location>
</feature>
<feature type="transmembrane region" description="Helical" evidence="7">
    <location>
        <begin position="339"/>
        <end position="360"/>
    </location>
</feature>
<protein>
    <recommendedName>
        <fullName evidence="8">Membrane transport protein MMPL domain-containing protein</fullName>
    </recommendedName>
</protein>
<dbReference type="FunFam" id="1.20.1640.10:FF:000020">
    <property type="entry name" value="Transmembrane transport protein MmpL10"/>
    <property type="match status" value="1"/>
</dbReference>
<dbReference type="FunFam" id="1.20.1640.10:FF:000018">
    <property type="entry name" value="Transmembrane transport protein MmpL10"/>
    <property type="match status" value="1"/>
</dbReference>
<keyword evidence="10" id="KW-1185">Reference proteome</keyword>
<evidence type="ECO:0000256" key="7">
    <source>
        <dbReference type="SAM" id="Phobius"/>
    </source>
</evidence>
<keyword evidence="4 7" id="KW-0812">Transmembrane</keyword>
<dbReference type="Pfam" id="PF03176">
    <property type="entry name" value="MMPL"/>
    <property type="match status" value="2"/>
</dbReference>
<keyword evidence="3" id="KW-1003">Cell membrane</keyword>
<keyword evidence="6 7" id="KW-0472">Membrane</keyword>
<dbReference type="Proteomes" id="UP000193529">
    <property type="component" value="Unassembled WGS sequence"/>
</dbReference>
<feature type="transmembrane region" description="Helical" evidence="7">
    <location>
        <begin position="381"/>
        <end position="403"/>
    </location>
</feature>
<accession>A0A1X1ZT67</accession>
<dbReference type="PANTHER" id="PTHR33406:SF6">
    <property type="entry name" value="MEMBRANE PROTEIN YDGH-RELATED"/>
    <property type="match status" value="1"/>
</dbReference>
<dbReference type="SUPFAM" id="SSF82866">
    <property type="entry name" value="Multidrug efflux transporter AcrB transmembrane domain"/>
    <property type="match status" value="2"/>
</dbReference>
<evidence type="ECO:0000256" key="1">
    <source>
        <dbReference type="ARBA" id="ARBA00004651"/>
    </source>
</evidence>
<dbReference type="InterPro" id="IPR050545">
    <property type="entry name" value="Mycobact_MmpL"/>
</dbReference>
<comment type="subcellular location">
    <subcellularLocation>
        <location evidence="1">Cell membrane</location>
        <topology evidence="1">Multi-pass membrane protein</topology>
    </subcellularLocation>
</comment>
<sequence>MSQPGEAPPRVDQPLIPPFLPRMIHRLALPIVLIWLGIVFVTNTVAPQLEVVAKTHSVSMSPTAAASFQSMMKVGSTFKEFNSDNSAMILLEGDKPLGAEAHHYYDEIVRRVEQDKEHVQHVQDFWSDPLTAAGSQSHDQKAAYVQVYLAGNMGGGLANESALAVRKIVDSVPAPPGIKAYVTGAGPLFADQSHAGEKGVAVVTLVTFVVIVVMLLFVYRSVVTMLIMLAMVFIELAAARGVVATLGNYGLMGLSTFANNMLVLMAIAAGTDYAIFVVGRYQEARGLGETREQAFYTMFHSTAHVVLGSGLTIAGAMYCLSFCRLPYFSSLGVPCAVGMLVAVLAALTLGPAMLTVASFFKLMDPKRKLQTRGWRRMGTAVVRWPGPVLAVTIGVALVGLLALPGYKTDYDNRHFLPADTPANVGYAAADRHFDQARLNPELLMIETDHDLRNSADFLVLDKVAKAVFHIPGIGRVQTITRPLGTPLDHSTLGFQMSAQAAGRIQTQHYQDEQAANLLKQADELRKTMALLHEQMQVTQDLSNTTHETTRLTKETVKITESLRDDIANFDDFFRPIRSYFYWERHCYDIPACWAIRSIFNALDGIDQVTQNIENLSANLDKLDKIQPQLVALIPPQIESQQHNLDTIMSNYATTMGLNEQAKAQSDNATAQGDAFDKAKNDDTFYLPPEAFKSPDFARGLKQFISPNGHAVRLIISHEGDPATPEGINHIEPIKQAVHEAIKGTPWEGAKVYLGGTAATYKDMHDGSNIDLLIAGIAAATLIFVIMLVITRSVVAAFVIVGTVLLSLGASFGLSVLLWQYILGLKLHWMVLAMAIILLLAVGSDYNLLLISRFKEEIHAGLKTGTIRAMAGSGSVVTSAGLVFAATMATFAFSPLLVMAQVGTTIALGLLFDTLIVRAFMTPSLATLLGRWFWWPQHVRPRPASTMLRPYGPRAAVRELILKDVEEHPPGGLVQPR</sequence>
<dbReference type="InterPro" id="IPR004707">
    <property type="entry name" value="MmpL_fam"/>
</dbReference>
<evidence type="ECO:0000313" key="10">
    <source>
        <dbReference type="Proteomes" id="UP000193529"/>
    </source>
</evidence>
<gene>
    <name evidence="9" type="ORF">AWC19_03660</name>
</gene>
<feature type="transmembrane region" description="Helical" evidence="7">
    <location>
        <begin position="796"/>
        <end position="821"/>
    </location>
</feature>
<dbReference type="NCBIfam" id="TIGR00833">
    <property type="entry name" value="actII"/>
    <property type="match status" value="1"/>
</dbReference>
<feature type="transmembrane region" description="Helical" evidence="7">
    <location>
        <begin position="827"/>
        <end position="848"/>
    </location>
</feature>
<name>A0A1X1ZT67_9MYCO</name>
<evidence type="ECO:0000256" key="4">
    <source>
        <dbReference type="ARBA" id="ARBA00022692"/>
    </source>
</evidence>
<evidence type="ECO:0000256" key="2">
    <source>
        <dbReference type="ARBA" id="ARBA00010157"/>
    </source>
</evidence>
<evidence type="ECO:0000256" key="5">
    <source>
        <dbReference type="ARBA" id="ARBA00022989"/>
    </source>
</evidence>
<feature type="domain" description="Membrane transport protein MMPL" evidence="8">
    <location>
        <begin position="59"/>
        <end position="388"/>
    </location>
</feature>